<protein>
    <submittedName>
        <fullName evidence="1">Uncharacterized protein</fullName>
    </submittedName>
</protein>
<dbReference type="EMBL" id="AMZH03002451">
    <property type="protein sequence ID" value="RRT75542.1"/>
    <property type="molecule type" value="Genomic_DNA"/>
</dbReference>
<dbReference type="AlphaFoldDB" id="A0A427AHC3"/>
<name>A0A427AHC3_ENSVE</name>
<evidence type="ECO:0000313" key="2">
    <source>
        <dbReference type="Proteomes" id="UP000287651"/>
    </source>
</evidence>
<gene>
    <name evidence="1" type="ORF">B296_00010459</name>
</gene>
<reference evidence="1 2" key="1">
    <citation type="journal article" date="2014" name="Agronomy (Basel)">
        <title>A Draft Genome Sequence for Ensete ventricosum, the Drought-Tolerant Tree Against Hunger.</title>
        <authorList>
            <person name="Harrison J."/>
            <person name="Moore K.A."/>
            <person name="Paszkiewicz K."/>
            <person name="Jones T."/>
            <person name="Grant M."/>
            <person name="Ambacheew D."/>
            <person name="Muzemil S."/>
            <person name="Studholme D.J."/>
        </authorList>
    </citation>
    <scope>NUCLEOTIDE SEQUENCE [LARGE SCALE GENOMIC DNA]</scope>
</reference>
<comment type="caution">
    <text evidence="1">The sequence shown here is derived from an EMBL/GenBank/DDBJ whole genome shotgun (WGS) entry which is preliminary data.</text>
</comment>
<sequence>MVGDETISALPASPPPLVTADTKGVTPHLLVCFPTGVKGRDLDSLLKWMPGVCSNRRFSPDEYPRCLSRHQRVTSDASNDVLEVLVRQALFSDSVQMAELLVREVQPSCPCLFYAATLNLTSPGRHGRHPVGIHVHSHHVTATSLSDRTGVKLLPAVDPAAECAATRAASCRDVSIYAPRTVALSV</sequence>
<accession>A0A427AHC3</accession>
<dbReference type="Proteomes" id="UP000287651">
    <property type="component" value="Unassembled WGS sequence"/>
</dbReference>
<evidence type="ECO:0000313" key="1">
    <source>
        <dbReference type="EMBL" id="RRT75542.1"/>
    </source>
</evidence>
<proteinExistence type="predicted"/>
<organism evidence="1 2">
    <name type="scientific">Ensete ventricosum</name>
    <name type="common">Abyssinian banana</name>
    <name type="synonym">Musa ensete</name>
    <dbReference type="NCBI Taxonomy" id="4639"/>
    <lineage>
        <taxon>Eukaryota</taxon>
        <taxon>Viridiplantae</taxon>
        <taxon>Streptophyta</taxon>
        <taxon>Embryophyta</taxon>
        <taxon>Tracheophyta</taxon>
        <taxon>Spermatophyta</taxon>
        <taxon>Magnoliopsida</taxon>
        <taxon>Liliopsida</taxon>
        <taxon>Zingiberales</taxon>
        <taxon>Musaceae</taxon>
        <taxon>Ensete</taxon>
    </lineage>
</organism>